<keyword evidence="10 13" id="KW-0648">Protein biosynthesis</keyword>
<dbReference type="PRINTS" id="PR00982">
    <property type="entry name" value="TRNASYNTHLYS"/>
</dbReference>
<name>A0A1X7DFS0_TRICW</name>
<evidence type="ECO:0000256" key="13">
    <source>
        <dbReference type="HAMAP-Rule" id="MF_00252"/>
    </source>
</evidence>
<keyword evidence="17" id="KW-1185">Reference proteome</keyword>
<evidence type="ECO:0000256" key="3">
    <source>
        <dbReference type="ARBA" id="ARBA00011738"/>
    </source>
</evidence>
<dbReference type="PANTHER" id="PTHR42918:SF15">
    <property type="entry name" value="LYSINE--TRNA LIGASE, CHLOROPLASTIC_MITOCHONDRIAL"/>
    <property type="match status" value="1"/>
</dbReference>
<dbReference type="PROSITE" id="PS50862">
    <property type="entry name" value="AA_TRNA_LIGASE_II"/>
    <property type="match status" value="1"/>
</dbReference>
<keyword evidence="8 13" id="KW-0067">ATP-binding</keyword>
<evidence type="ECO:0000256" key="4">
    <source>
        <dbReference type="ARBA" id="ARBA00022490"/>
    </source>
</evidence>
<evidence type="ECO:0000256" key="12">
    <source>
        <dbReference type="ARBA" id="ARBA00048573"/>
    </source>
</evidence>
<evidence type="ECO:0000259" key="15">
    <source>
        <dbReference type="PROSITE" id="PS50862"/>
    </source>
</evidence>
<dbReference type="NCBIfam" id="TIGR00499">
    <property type="entry name" value="lysS_bact"/>
    <property type="match status" value="1"/>
</dbReference>
<dbReference type="GO" id="GO:0042803">
    <property type="term" value="F:protein homodimerization activity"/>
    <property type="evidence" value="ECO:0007669"/>
    <property type="project" value="UniProtKB-ARBA"/>
</dbReference>
<keyword evidence="9 13" id="KW-0460">Magnesium</keyword>
<dbReference type="AlphaFoldDB" id="A0A1X7DFS0"/>
<evidence type="ECO:0000256" key="5">
    <source>
        <dbReference type="ARBA" id="ARBA00022598"/>
    </source>
</evidence>
<comment type="catalytic activity">
    <reaction evidence="12 13 14">
        <text>tRNA(Lys) + L-lysine + ATP = L-lysyl-tRNA(Lys) + AMP + diphosphate</text>
        <dbReference type="Rhea" id="RHEA:20792"/>
        <dbReference type="Rhea" id="RHEA-COMP:9696"/>
        <dbReference type="Rhea" id="RHEA-COMP:9697"/>
        <dbReference type="ChEBI" id="CHEBI:30616"/>
        <dbReference type="ChEBI" id="CHEBI:32551"/>
        <dbReference type="ChEBI" id="CHEBI:33019"/>
        <dbReference type="ChEBI" id="CHEBI:78442"/>
        <dbReference type="ChEBI" id="CHEBI:78529"/>
        <dbReference type="ChEBI" id="CHEBI:456215"/>
        <dbReference type="EC" id="6.1.1.6"/>
    </reaction>
</comment>
<dbReference type="InterPro" id="IPR018149">
    <property type="entry name" value="Lys-tRNA-synth_II_C"/>
</dbReference>
<evidence type="ECO:0000313" key="16">
    <source>
        <dbReference type="EMBL" id="SMF14626.1"/>
    </source>
</evidence>
<feature type="binding site" evidence="13">
    <location>
        <position position="450"/>
    </location>
    <ligand>
        <name>Mg(2+)</name>
        <dbReference type="ChEBI" id="CHEBI:18420"/>
        <label>2</label>
    </ligand>
</feature>
<dbReference type="GO" id="GO:0004824">
    <property type="term" value="F:lysine-tRNA ligase activity"/>
    <property type="evidence" value="ECO:0007669"/>
    <property type="project" value="UniProtKB-UniRule"/>
</dbReference>
<accession>A0A1X7DFS0</accession>
<keyword evidence="7 13" id="KW-0547">Nucleotide-binding</keyword>
<dbReference type="HAMAP" id="MF_00252">
    <property type="entry name" value="Lys_tRNA_synth_class2"/>
    <property type="match status" value="1"/>
</dbReference>
<evidence type="ECO:0000256" key="7">
    <source>
        <dbReference type="ARBA" id="ARBA00022741"/>
    </source>
</evidence>
<keyword evidence="5 13" id="KW-0436">Ligase</keyword>
<dbReference type="FunFam" id="3.30.930.10:FF:000001">
    <property type="entry name" value="Lysine--tRNA ligase"/>
    <property type="match status" value="1"/>
</dbReference>
<feature type="domain" description="Aminoacyl-transfer RNA synthetases class-II family profile" evidence="15">
    <location>
        <begin position="216"/>
        <end position="527"/>
    </location>
</feature>
<dbReference type="GO" id="GO:0000049">
    <property type="term" value="F:tRNA binding"/>
    <property type="evidence" value="ECO:0007669"/>
    <property type="project" value="TreeGrafter"/>
</dbReference>
<evidence type="ECO:0000256" key="9">
    <source>
        <dbReference type="ARBA" id="ARBA00022842"/>
    </source>
</evidence>
<organism evidence="16 17">
    <name type="scientific">Trinickia caryophylli</name>
    <name type="common">Paraburkholderia caryophylli</name>
    <dbReference type="NCBI Taxonomy" id="28094"/>
    <lineage>
        <taxon>Bacteria</taxon>
        <taxon>Pseudomonadati</taxon>
        <taxon>Pseudomonadota</taxon>
        <taxon>Betaproteobacteria</taxon>
        <taxon>Burkholderiales</taxon>
        <taxon>Burkholderiaceae</taxon>
        <taxon>Trinickia</taxon>
    </lineage>
</organism>
<dbReference type="GO" id="GO:0005829">
    <property type="term" value="C:cytosol"/>
    <property type="evidence" value="ECO:0007669"/>
    <property type="project" value="TreeGrafter"/>
</dbReference>
<keyword evidence="11 13" id="KW-0030">Aminoacyl-tRNA synthetase</keyword>
<comment type="subcellular location">
    <subcellularLocation>
        <location evidence="1 13">Cytoplasm</location>
    </subcellularLocation>
</comment>
<evidence type="ECO:0000256" key="1">
    <source>
        <dbReference type="ARBA" id="ARBA00004496"/>
    </source>
</evidence>
<dbReference type="GO" id="GO:0005524">
    <property type="term" value="F:ATP binding"/>
    <property type="evidence" value="ECO:0007669"/>
    <property type="project" value="UniProtKB-UniRule"/>
</dbReference>
<dbReference type="Pfam" id="PF00152">
    <property type="entry name" value="tRNA-synt_2"/>
    <property type="match status" value="1"/>
</dbReference>
<evidence type="ECO:0000256" key="6">
    <source>
        <dbReference type="ARBA" id="ARBA00022723"/>
    </source>
</evidence>
<dbReference type="STRING" id="28094.SAMN06295900_103123"/>
<dbReference type="FunFam" id="2.40.50.140:FF:000024">
    <property type="entry name" value="Lysine--tRNA ligase"/>
    <property type="match status" value="1"/>
</dbReference>
<dbReference type="EMBL" id="FXAH01000003">
    <property type="protein sequence ID" value="SMF14626.1"/>
    <property type="molecule type" value="Genomic_DNA"/>
</dbReference>
<dbReference type="InterPro" id="IPR004365">
    <property type="entry name" value="NA-bd_OB_tRNA"/>
</dbReference>
<dbReference type="Gene3D" id="3.30.930.10">
    <property type="entry name" value="Bira Bifunctional Protein, Domain 2"/>
    <property type="match status" value="1"/>
</dbReference>
<dbReference type="InterPro" id="IPR044136">
    <property type="entry name" value="Lys-tRNA-ligase_II_N"/>
</dbReference>
<evidence type="ECO:0000256" key="2">
    <source>
        <dbReference type="ARBA" id="ARBA00008226"/>
    </source>
</evidence>
<proteinExistence type="inferred from homology"/>
<dbReference type="SUPFAM" id="SSF55681">
    <property type="entry name" value="Class II aaRS and biotin synthetases"/>
    <property type="match status" value="1"/>
</dbReference>
<dbReference type="SUPFAM" id="SSF50249">
    <property type="entry name" value="Nucleic acid-binding proteins"/>
    <property type="match status" value="1"/>
</dbReference>
<keyword evidence="4 13" id="KW-0963">Cytoplasm</keyword>
<gene>
    <name evidence="13" type="primary">lysS</name>
    <name evidence="16" type="ORF">SAMN06295900_103123</name>
</gene>
<dbReference type="Pfam" id="PF01336">
    <property type="entry name" value="tRNA_anti-codon"/>
    <property type="match status" value="1"/>
</dbReference>
<dbReference type="GO" id="GO:0006430">
    <property type="term" value="P:lysyl-tRNA aminoacylation"/>
    <property type="evidence" value="ECO:0007669"/>
    <property type="project" value="UniProtKB-UniRule"/>
</dbReference>
<evidence type="ECO:0000256" key="10">
    <source>
        <dbReference type="ARBA" id="ARBA00022917"/>
    </source>
</evidence>
<dbReference type="InterPro" id="IPR045864">
    <property type="entry name" value="aa-tRNA-synth_II/BPL/LPL"/>
</dbReference>
<protein>
    <recommendedName>
        <fullName evidence="13">Lysine--tRNA ligase</fullName>
        <ecNumber evidence="13">6.1.1.6</ecNumber>
    </recommendedName>
    <alternativeName>
        <fullName evidence="13">Lysyl-tRNA synthetase</fullName>
        <shortName evidence="13">LysRS</shortName>
    </alternativeName>
</protein>
<dbReference type="PANTHER" id="PTHR42918">
    <property type="entry name" value="LYSYL-TRNA SYNTHETASE"/>
    <property type="match status" value="1"/>
</dbReference>
<dbReference type="InterPro" id="IPR004364">
    <property type="entry name" value="Aa-tRNA-synt_II"/>
</dbReference>
<dbReference type="Proteomes" id="UP000192911">
    <property type="component" value="Unassembled WGS sequence"/>
</dbReference>
<evidence type="ECO:0000313" key="17">
    <source>
        <dbReference type="Proteomes" id="UP000192911"/>
    </source>
</evidence>
<feature type="binding site" evidence="13">
    <location>
        <position position="443"/>
    </location>
    <ligand>
        <name>Mg(2+)</name>
        <dbReference type="ChEBI" id="CHEBI:18420"/>
        <label>1</label>
    </ligand>
</feature>
<dbReference type="GO" id="GO:0000287">
    <property type="term" value="F:magnesium ion binding"/>
    <property type="evidence" value="ECO:0007669"/>
    <property type="project" value="UniProtKB-UniRule"/>
</dbReference>
<dbReference type="InterPro" id="IPR002313">
    <property type="entry name" value="Lys-tRNA-ligase_II"/>
</dbReference>
<feature type="binding site" evidence="13">
    <location>
        <position position="450"/>
    </location>
    <ligand>
        <name>Mg(2+)</name>
        <dbReference type="ChEBI" id="CHEBI:18420"/>
        <label>1</label>
    </ligand>
</feature>
<dbReference type="NCBIfam" id="NF001756">
    <property type="entry name" value="PRK00484.1"/>
    <property type="match status" value="1"/>
</dbReference>
<evidence type="ECO:0000256" key="8">
    <source>
        <dbReference type="ARBA" id="ARBA00022840"/>
    </source>
</evidence>
<comment type="similarity">
    <text evidence="2 13">Belongs to the class-II aminoacyl-tRNA synthetase family.</text>
</comment>
<comment type="subunit">
    <text evidence="3 13">Homodimer.</text>
</comment>
<dbReference type="CDD" id="cd00775">
    <property type="entry name" value="LysRS_core"/>
    <property type="match status" value="1"/>
</dbReference>
<evidence type="ECO:0000256" key="14">
    <source>
        <dbReference type="RuleBase" id="RU000336"/>
    </source>
</evidence>
<dbReference type="InterPro" id="IPR006195">
    <property type="entry name" value="aa-tRNA-synth_II"/>
</dbReference>
<dbReference type="Gene3D" id="2.40.50.140">
    <property type="entry name" value="Nucleic acid-binding proteins"/>
    <property type="match status" value="1"/>
</dbReference>
<dbReference type="InterPro" id="IPR012340">
    <property type="entry name" value="NA-bd_OB-fold"/>
</dbReference>
<dbReference type="CDD" id="cd04322">
    <property type="entry name" value="LysRS_N"/>
    <property type="match status" value="1"/>
</dbReference>
<dbReference type="EC" id="6.1.1.6" evidence="13"/>
<evidence type="ECO:0000256" key="11">
    <source>
        <dbReference type="ARBA" id="ARBA00023146"/>
    </source>
</evidence>
<keyword evidence="6 13" id="KW-0479">Metal-binding</keyword>
<sequence>MRQVPRPCRHRDGATADRPFRMADIMTEQTLPSLDSNADENKIIAERREKLHALRESGIAYPNDFRPTHHAGDLQCEYADADKDALEAKALDVAVAGRMMLKRVMGKASFATVQDVSGQIQFFVTPADVGAETYEAFKKWDLGDIVAARGVLFRTNKGELSVRCTELRLLSKALRPLPDKFHGLADQEMRYRQRYVDLIVTPEARKTFVGRTKAVSSIRKFMADAEFMEVETPMLHPIPGGAAAKPFITHHNALDMQMFMRIAPELYLKRLVVGGFERVFEINRNFRNEGVSPRHNPEFTMLEFYAAYTDYRWMMDFTERLIRQAAIDALGTATITYQGRELDLAKPFHRLTITEAIRKYAPEYTDAQLADAAFVRTELKRFGVDPTQPAFLNAGIGALQLALFEETAESQLWEPTFIIDYPVEVSPLARASDSVTGITERFELFITGREIANGFSELNDPEDQAARFKKQVEQKDAGDEEAMYYDADYIRALEYGMPPAGGCGVGIDRLVMLLTDSPSIRDVILFPHLRRED</sequence>
<reference evidence="17" key="1">
    <citation type="submission" date="2017-04" db="EMBL/GenBank/DDBJ databases">
        <authorList>
            <person name="Varghese N."/>
            <person name="Submissions S."/>
        </authorList>
    </citation>
    <scope>NUCLEOTIDE SEQUENCE [LARGE SCALE GENOMIC DNA]</scope>
    <source>
        <strain evidence="17">Ballard 720</strain>
    </source>
</reference>
<comment type="cofactor">
    <cofactor evidence="13 14">
        <name>Mg(2+)</name>
        <dbReference type="ChEBI" id="CHEBI:18420"/>
    </cofactor>
    <text evidence="13 14">Binds 3 Mg(2+) ions per subunit.</text>
</comment>